<gene>
    <name evidence="2" type="ORF">UFOPK3797_00611</name>
</gene>
<dbReference type="EMBL" id="CAFBNN010000064">
    <property type="protein sequence ID" value="CAB4952674.1"/>
    <property type="molecule type" value="Genomic_DNA"/>
</dbReference>
<keyword evidence="1" id="KW-1133">Transmembrane helix</keyword>
<evidence type="ECO:0000256" key="1">
    <source>
        <dbReference type="SAM" id="Phobius"/>
    </source>
</evidence>
<feature type="transmembrane region" description="Helical" evidence="1">
    <location>
        <begin position="58"/>
        <end position="78"/>
    </location>
</feature>
<evidence type="ECO:0000313" key="2">
    <source>
        <dbReference type="EMBL" id="CAB4952674.1"/>
    </source>
</evidence>
<sequence>MGFWLIFARFALSIFISNSTKISRSGYLTLALMYAALVPNLIRGVFPLARCEFKKVKYKMLSAIFVLPSPFLPTNIVIPLPRFRSSVE</sequence>
<dbReference type="AlphaFoldDB" id="A0A6J7KFE5"/>
<accession>A0A6J7KFE5</accession>
<keyword evidence="1" id="KW-0472">Membrane</keyword>
<keyword evidence="1" id="KW-0812">Transmembrane</keyword>
<reference evidence="2" key="1">
    <citation type="submission" date="2020-05" db="EMBL/GenBank/DDBJ databases">
        <authorList>
            <person name="Chiriac C."/>
            <person name="Salcher M."/>
            <person name="Ghai R."/>
            <person name="Kavagutti S V."/>
        </authorList>
    </citation>
    <scope>NUCLEOTIDE SEQUENCE</scope>
</reference>
<organism evidence="2">
    <name type="scientific">freshwater metagenome</name>
    <dbReference type="NCBI Taxonomy" id="449393"/>
    <lineage>
        <taxon>unclassified sequences</taxon>
        <taxon>metagenomes</taxon>
        <taxon>ecological metagenomes</taxon>
    </lineage>
</organism>
<proteinExistence type="predicted"/>
<protein>
    <submittedName>
        <fullName evidence="2">Unannotated protein</fullName>
    </submittedName>
</protein>
<feature type="transmembrane region" description="Helical" evidence="1">
    <location>
        <begin position="27"/>
        <end position="46"/>
    </location>
</feature>
<name>A0A6J7KFE5_9ZZZZ</name>